<sequence>METTAARRTRRLTVGEARVRWKLPDGVDPIETIHTCHATMDGVQLRWLREPGASLTAMWRDCERTLFPSPLWDGCK</sequence>
<dbReference type="Proteomes" id="UP000773064">
    <property type="component" value="Unassembled WGS sequence"/>
</dbReference>
<evidence type="ECO:0000313" key="1">
    <source>
        <dbReference type="EMBL" id="MBT1173830.1"/>
    </source>
</evidence>
<keyword evidence="2" id="KW-1185">Reference proteome</keyword>
<proteinExistence type="predicted"/>
<name>A0ABS5USC0_9BIFI</name>
<comment type="caution">
    <text evidence="1">The sequence shown here is derived from an EMBL/GenBank/DDBJ whole genome shotgun (WGS) entry which is preliminary data.</text>
</comment>
<accession>A0ABS5USC0</accession>
<evidence type="ECO:0000313" key="2">
    <source>
        <dbReference type="Proteomes" id="UP000773064"/>
    </source>
</evidence>
<protein>
    <submittedName>
        <fullName evidence="1">Uncharacterized protein</fullName>
    </submittedName>
</protein>
<gene>
    <name evidence="1" type="ORF">JS528_10895</name>
</gene>
<dbReference type="EMBL" id="JAFEJS010000016">
    <property type="protein sequence ID" value="MBT1173830.1"/>
    <property type="molecule type" value="Genomic_DNA"/>
</dbReference>
<organism evidence="1 2">
    <name type="scientific">Bifidobacterium santillanense</name>
    <dbReference type="NCBI Taxonomy" id="2809028"/>
    <lineage>
        <taxon>Bacteria</taxon>
        <taxon>Bacillati</taxon>
        <taxon>Actinomycetota</taxon>
        <taxon>Actinomycetes</taxon>
        <taxon>Bifidobacteriales</taxon>
        <taxon>Bifidobacteriaceae</taxon>
        <taxon>Bifidobacterium</taxon>
    </lineage>
</organism>
<reference evidence="1 2" key="1">
    <citation type="journal article" date="2021" name="Environ. Microbiol.">
        <title>Genetic insights into the dark matter of the mammalian gut microbiota through targeted genome reconstruction.</title>
        <authorList>
            <person name="Lugli G.A."/>
            <person name="Alessandri G."/>
            <person name="Milani C."/>
            <person name="Viappiani A."/>
            <person name="Fontana F."/>
            <person name="Tarracchini C."/>
            <person name="Mancabelli L."/>
            <person name="Argentini C."/>
            <person name="Ruiz L."/>
            <person name="Margolles A."/>
            <person name="van Sinderen D."/>
            <person name="Turroni F."/>
            <person name="Ventura M."/>
        </authorList>
    </citation>
    <scope>NUCLEOTIDE SEQUENCE [LARGE SCALE GENOMIC DNA]</scope>
    <source>
        <strain evidence="1 2">MA2</strain>
    </source>
</reference>
<dbReference type="RefSeq" id="WP_214359064.1">
    <property type="nucleotide sequence ID" value="NZ_JAFEJS010000016.1"/>
</dbReference>